<dbReference type="Proteomes" id="UP000037510">
    <property type="component" value="Unassembled WGS sequence"/>
</dbReference>
<dbReference type="SUPFAM" id="SSF50494">
    <property type="entry name" value="Trypsin-like serine proteases"/>
    <property type="match status" value="1"/>
</dbReference>
<protein>
    <submittedName>
        <fullName evidence="2">Serine protease 46</fullName>
    </submittedName>
</protein>
<evidence type="ECO:0000313" key="3">
    <source>
        <dbReference type="Proteomes" id="UP000037510"/>
    </source>
</evidence>
<dbReference type="STRING" id="104452.A0A0L7LJD0"/>
<gene>
    <name evidence="2" type="ORF">OBRU01_07799</name>
</gene>
<feature type="chain" id="PRO_5005573361" evidence="1">
    <location>
        <begin position="23"/>
        <end position="85"/>
    </location>
</feature>
<keyword evidence="2" id="KW-0378">Hydrolase</keyword>
<evidence type="ECO:0000313" key="2">
    <source>
        <dbReference type="EMBL" id="KOB75301.1"/>
    </source>
</evidence>
<sequence>MFGKVLFFLLPVVLRATRLCEGDECDARYARIAAGDRSEPNTRPFQIGVASFVSAGGCNDELPSVFTRTQMYLSWISDVTGIILD</sequence>
<dbReference type="GO" id="GO:0008233">
    <property type="term" value="F:peptidase activity"/>
    <property type="evidence" value="ECO:0007669"/>
    <property type="project" value="UniProtKB-KW"/>
</dbReference>
<dbReference type="InterPro" id="IPR009003">
    <property type="entry name" value="Peptidase_S1_PA"/>
</dbReference>
<dbReference type="GO" id="GO:0006508">
    <property type="term" value="P:proteolysis"/>
    <property type="evidence" value="ECO:0007669"/>
    <property type="project" value="UniProtKB-KW"/>
</dbReference>
<dbReference type="AlphaFoldDB" id="A0A0L7LJD0"/>
<comment type="caution">
    <text evidence="2">The sequence shown here is derived from an EMBL/GenBank/DDBJ whole genome shotgun (WGS) entry which is preliminary data.</text>
</comment>
<dbReference type="Gene3D" id="2.40.10.10">
    <property type="entry name" value="Trypsin-like serine proteases"/>
    <property type="match status" value="1"/>
</dbReference>
<dbReference type="EMBL" id="JTDY01000954">
    <property type="protein sequence ID" value="KOB75301.1"/>
    <property type="molecule type" value="Genomic_DNA"/>
</dbReference>
<keyword evidence="1" id="KW-0732">Signal</keyword>
<feature type="signal peptide" evidence="1">
    <location>
        <begin position="1"/>
        <end position="22"/>
    </location>
</feature>
<organism evidence="2 3">
    <name type="scientific">Operophtera brumata</name>
    <name type="common">Winter moth</name>
    <name type="synonym">Phalaena brumata</name>
    <dbReference type="NCBI Taxonomy" id="104452"/>
    <lineage>
        <taxon>Eukaryota</taxon>
        <taxon>Metazoa</taxon>
        <taxon>Ecdysozoa</taxon>
        <taxon>Arthropoda</taxon>
        <taxon>Hexapoda</taxon>
        <taxon>Insecta</taxon>
        <taxon>Pterygota</taxon>
        <taxon>Neoptera</taxon>
        <taxon>Endopterygota</taxon>
        <taxon>Lepidoptera</taxon>
        <taxon>Glossata</taxon>
        <taxon>Ditrysia</taxon>
        <taxon>Geometroidea</taxon>
        <taxon>Geometridae</taxon>
        <taxon>Larentiinae</taxon>
        <taxon>Operophtera</taxon>
    </lineage>
</organism>
<dbReference type="InterPro" id="IPR043504">
    <property type="entry name" value="Peptidase_S1_PA_chymotrypsin"/>
</dbReference>
<keyword evidence="3" id="KW-1185">Reference proteome</keyword>
<accession>A0A0L7LJD0</accession>
<reference evidence="2 3" key="1">
    <citation type="journal article" date="2015" name="Genome Biol. Evol.">
        <title>The genome of winter moth (Operophtera brumata) provides a genomic perspective on sexual dimorphism and phenology.</title>
        <authorList>
            <person name="Derks M.F."/>
            <person name="Smit S."/>
            <person name="Salis L."/>
            <person name="Schijlen E."/>
            <person name="Bossers A."/>
            <person name="Mateman C."/>
            <person name="Pijl A.S."/>
            <person name="de Ridder D."/>
            <person name="Groenen M.A."/>
            <person name="Visser M.E."/>
            <person name="Megens H.J."/>
        </authorList>
    </citation>
    <scope>NUCLEOTIDE SEQUENCE [LARGE SCALE GENOMIC DNA]</scope>
    <source>
        <strain evidence="2">WM2013NL</strain>
        <tissue evidence="2">Head and thorax</tissue>
    </source>
</reference>
<keyword evidence="2" id="KW-0645">Protease</keyword>
<evidence type="ECO:0000256" key="1">
    <source>
        <dbReference type="SAM" id="SignalP"/>
    </source>
</evidence>
<proteinExistence type="predicted"/>
<name>A0A0L7LJD0_OPEBR</name>